<name>A0A7J5Y5B0_DISMA</name>
<sequence>MDMYLPAVVCLVRVADSISFVHLCFCLYPYIRGPKQGSSPLTAGHYMIAEDQTIVSGSVLNVVDALMLMFAAYYSTSVIAQNWELPWSSCRGSRSIRTRGLKWRGRNKNKNSTR</sequence>
<comment type="caution">
    <text evidence="1">The sequence shown here is derived from an EMBL/GenBank/DDBJ whole genome shotgun (WGS) entry which is preliminary data.</text>
</comment>
<proteinExistence type="predicted"/>
<dbReference type="EMBL" id="JAAKFY010000015">
    <property type="protein sequence ID" value="KAF3844614.1"/>
    <property type="molecule type" value="Genomic_DNA"/>
</dbReference>
<keyword evidence="2" id="KW-1185">Reference proteome</keyword>
<organism evidence="1 2">
    <name type="scientific">Dissostichus mawsoni</name>
    <name type="common">Antarctic cod</name>
    <dbReference type="NCBI Taxonomy" id="36200"/>
    <lineage>
        <taxon>Eukaryota</taxon>
        <taxon>Metazoa</taxon>
        <taxon>Chordata</taxon>
        <taxon>Craniata</taxon>
        <taxon>Vertebrata</taxon>
        <taxon>Euteleostomi</taxon>
        <taxon>Actinopterygii</taxon>
        <taxon>Neopterygii</taxon>
        <taxon>Teleostei</taxon>
        <taxon>Neoteleostei</taxon>
        <taxon>Acanthomorphata</taxon>
        <taxon>Eupercaria</taxon>
        <taxon>Perciformes</taxon>
        <taxon>Notothenioidei</taxon>
        <taxon>Nototheniidae</taxon>
        <taxon>Dissostichus</taxon>
    </lineage>
</organism>
<dbReference type="OrthoDB" id="8838209at2759"/>
<evidence type="ECO:0000313" key="1">
    <source>
        <dbReference type="EMBL" id="KAF3844614.1"/>
    </source>
</evidence>
<reference evidence="1 2" key="1">
    <citation type="submission" date="2020-03" db="EMBL/GenBank/DDBJ databases">
        <title>Dissostichus mawsoni Genome sequencing and assembly.</title>
        <authorList>
            <person name="Park H."/>
        </authorList>
    </citation>
    <scope>NUCLEOTIDE SEQUENCE [LARGE SCALE GENOMIC DNA]</scope>
    <source>
        <strain evidence="1">DM0001</strain>
        <tissue evidence="1">Muscle</tissue>
    </source>
</reference>
<dbReference type="Proteomes" id="UP000518266">
    <property type="component" value="Unassembled WGS sequence"/>
</dbReference>
<accession>A0A7J5Y5B0</accession>
<protein>
    <submittedName>
        <fullName evidence="1">Uncharacterized protein</fullName>
    </submittedName>
</protein>
<dbReference type="AlphaFoldDB" id="A0A7J5Y5B0"/>
<gene>
    <name evidence="1" type="ORF">F7725_007777</name>
</gene>
<evidence type="ECO:0000313" key="2">
    <source>
        <dbReference type="Proteomes" id="UP000518266"/>
    </source>
</evidence>